<feature type="compositionally biased region" description="Basic and acidic residues" evidence="1">
    <location>
        <begin position="435"/>
        <end position="462"/>
    </location>
</feature>
<dbReference type="Proteomes" id="UP001472866">
    <property type="component" value="Chromosome 03"/>
</dbReference>
<organism evidence="3 4">
    <name type="scientific">Chloropicon roscoffensis</name>
    <dbReference type="NCBI Taxonomy" id="1461544"/>
    <lineage>
        <taxon>Eukaryota</taxon>
        <taxon>Viridiplantae</taxon>
        <taxon>Chlorophyta</taxon>
        <taxon>Chloropicophyceae</taxon>
        <taxon>Chloropicales</taxon>
        <taxon>Chloropicaceae</taxon>
        <taxon>Chloropicon</taxon>
    </lineage>
</organism>
<feature type="compositionally biased region" description="Acidic residues" evidence="1">
    <location>
        <begin position="300"/>
        <end position="313"/>
    </location>
</feature>
<dbReference type="PANTHER" id="PTHR23308">
    <property type="entry name" value="NUCLEAR INHIBITOR OF PROTEIN PHOSPHATASE-1"/>
    <property type="match status" value="1"/>
</dbReference>
<dbReference type="Pfam" id="PF00498">
    <property type="entry name" value="FHA"/>
    <property type="match status" value="1"/>
</dbReference>
<evidence type="ECO:0000313" key="4">
    <source>
        <dbReference type="Proteomes" id="UP001472866"/>
    </source>
</evidence>
<evidence type="ECO:0000256" key="1">
    <source>
        <dbReference type="SAM" id="MobiDB-lite"/>
    </source>
</evidence>
<dbReference type="CDD" id="cd22677">
    <property type="entry name" value="FHA_Kanadaptin"/>
    <property type="match status" value="1"/>
</dbReference>
<evidence type="ECO:0000313" key="3">
    <source>
        <dbReference type="EMBL" id="WZN61098.1"/>
    </source>
</evidence>
<dbReference type="PROSITE" id="PS50006">
    <property type="entry name" value="FHA_DOMAIN"/>
    <property type="match status" value="1"/>
</dbReference>
<feature type="compositionally biased region" description="Basic and acidic residues" evidence="1">
    <location>
        <begin position="339"/>
        <end position="367"/>
    </location>
</feature>
<protein>
    <submittedName>
        <fullName evidence="3">Kanadaptin</fullName>
    </submittedName>
</protein>
<feature type="domain" description="FHA" evidence="2">
    <location>
        <begin position="76"/>
        <end position="126"/>
    </location>
</feature>
<feature type="region of interest" description="Disordered" evidence="1">
    <location>
        <begin position="1"/>
        <end position="42"/>
    </location>
</feature>
<feature type="region of interest" description="Disordered" evidence="1">
    <location>
        <begin position="157"/>
        <end position="197"/>
    </location>
</feature>
<proteinExistence type="predicted"/>
<keyword evidence="4" id="KW-1185">Reference proteome</keyword>
<dbReference type="InterPro" id="IPR000253">
    <property type="entry name" value="FHA_dom"/>
</dbReference>
<sequence>MEGEFKAPPPKFRSPPPKFDSEPAPPKQHKAPPVSAASYAPPDWSASPPHGIGYEVEVLKGGQVLQRVGCCSKAFYTFGRLPTSDFVLDHPSSSRLHCVLQFRQDGASFLFDNNSTHGSFVNKRRLKPKVHAPLRVGDVVRFGQSSRLYVFGGPAELMPQESNQEPLTPAARSTAGRQGSTAGPGRRGEEEEEEEAVGWRDLLRAGKLTGKQEAAAERILKKENLERNVRSEMERIAAKRATQTLTAGQEAQLAKCHERCERLAEEIEMAARQLESSIAGPSSAGAGGGEGRRRRRGDGDDADAGESDEDDDFYDRTAGSSKRRRGGHGGGGPQVESFDSLRRKMEDLASRKRDRAKALEETVRSYREGLSSGSEASRDGGDPLDAYLRDMKGEAKRQGIFRLQGEVSELHLEMQAVARLMRLADPTAPIPELGEEPRKVEPEPEPEQEARAEAAEKEKEPAPEVAVAKTREEEEAEAKILAELGVLAGAHGGGADGAGGVGGGDHRAWAPPQGQTGDGTTALNERFGY</sequence>
<dbReference type="InterPro" id="IPR008984">
    <property type="entry name" value="SMAD_FHA_dom_sf"/>
</dbReference>
<accession>A0AAX4P4X4</accession>
<feature type="region of interest" description="Disordered" evidence="1">
    <location>
        <begin position="274"/>
        <end position="387"/>
    </location>
</feature>
<feature type="compositionally biased region" description="Polar residues" evidence="1">
    <location>
        <begin position="513"/>
        <end position="523"/>
    </location>
</feature>
<feature type="compositionally biased region" description="Basic and acidic residues" evidence="1">
    <location>
        <begin position="376"/>
        <end position="387"/>
    </location>
</feature>
<feature type="compositionally biased region" description="Gly residues" evidence="1">
    <location>
        <begin position="491"/>
        <end position="503"/>
    </location>
</feature>
<feature type="compositionally biased region" description="Pro residues" evidence="1">
    <location>
        <begin position="7"/>
        <end position="26"/>
    </location>
</feature>
<dbReference type="Gene3D" id="2.60.200.20">
    <property type="match status" value="1"/>
</dbReference>
<evidence type="ECO:0000259" key="2">
    <source>
        <dbReference type="PROSITE" id="PS50006"/>
    </source>
</evidence>
<feature type="region of interest" description="Disordered" evidence="1">
    <location>
        <begin position="427"/>
        <end position="474"/>
    </location>
</feature>
<dbReference type="SUPFAM" id="SSF49879">
    <property type="entry name" value="SMAD/FHA domain"/>
    <property type="match status" value="1"/>
</dbReference>
<name>A0AAX4P4X4_9CHLO</name>
<dbReference type="SMART" id="SM00240">
    <property type="entry name" value="FHA"/>
    <property type="match status" value="1"/>
</dbReference>
<feature type="compositionally biased region" description="Low complexity" evidence="1">
    <location>
        <begin position="275"/>
        <end position="284"/>
    </location>
</feature>
<dbReference type="AlphaFoldDB" id="A0AAX4P4X4"/>
<feature type="compositionally biased region" description="Low complexity" evidence="1">
    <location>
        <begin position="31"/>
        <end position="42"/>
    </location>
</feature>
<feature type="region of interest" description="Disordered" evidence="1">
    <location>
        <begin position="491"/>
        <end position="529"/>
    </location>
</feature>
<reference evidence="3 4" key="1">
    <citation type="submission" date="2024-03" db="EMBL/GenBank/DDBJ databases">
        <title>Complete genome sequence of the green alga Chloropicon roscoffensis RCC1871.</title>
        <authorList>
            <person name="Lemieux C."/>
            <person name="Pombert J.-F."/>
            <person name="Otis C."/>
            <person name="Turmel M."/>
        </authorList>
    </citation>
    <scope>NUCLEOTIDE SEQUENCE [LARGE SCALE GENOMIC DNA]</scope>
    <source>
        <strain evidence="3 4">RCC1871</strain>
    </source>
</reference>
<dbReference type="EMBL" id="CP151503">
    <property type="protein sequence ID" value="WZN61098.1"/>
    <property type="molecule type" value="Genomic_DNA"/>
</dbReference>
<dbReference type="InterPro" id="IPR050923">
    <property type="entry name" value="Cell_Proc_Reg/RNA_Proc"/>
</dbReference>
<gene>
    <name evidence="3" type="ORF">HKI87_03g26320</name>
</gene>